<gene>
    <name evidence="1" type="ORF">LCGC14_2975910</name>
</gene>
<dbReference type="InterPro" id="IPR029038">
    <property type="entry name" value="MetRS_Zn"/>
</dbReference>
<protein>
    <submittedName>
        <fullName evidence="1">Uncharacterized protein</fullName>
    </submittedName>
</protein>
<dbReference type="EMBL" id="LAZR01060642">
    <property type="protein sequence ID" value="KKK65266.1"/>
    <property type="molecule type" value="Genomic_DNA"/>
</dbReference>
<feature type="non-terminal residue" evidence="1">
    <location>
        <position position="69"/>
    </location>
</feature>
<name>A0A0F8ZZB9_9ZZZZ</name>
<dbReference type="AlphaFoldDB" id="A0A0F8ZZB9"/>
<dbReference type="SUPFAM" id="SSF57770">
    <property type="entry name" value="Methionyl-tRNA synthetase (MetRS), Zn-domain"/>
    <property type="match status" value="1"/>
</dbReference>
<reference evidence="1" key="1">
    <citation type="journal article" date="2015" name="Nature">
        <title>Complex archaea that bridge the gap between prokaryotes and eukaryotes.</title>
        <authorList>
            <person name="Spang A."/>
            <person name="Saw J.H."/>
            <person name="Jorgensen S.L."/>
            <person name="Zaremba-Niedzwiedzka K."/>
            <person name="Martijn J."/>
            <person name="Lind A.E."/>
            <person name="van Eijk R."/>
            <person name="Schleper C."/>
            <person name="Guy L."/>
            <person name="Ettema T.J."/>
        </authorList>
    </citation>
    <scope>NUCLEOTIDE SEQUENCE</scope>
</reference>
<organism evidence="1">
    <name type="scientific">marine sediment metagenome</name>
    <dbReference type="NCBI Taxonomy" id="412755"/>
    <lineage>
        <taxon>unclassified sequences</taxon>
        <taxon>metagenomes</taxon>
        <taxon>ecological metagenomes</taxon>
    </lineage>
</organism>
<comment type="caution">
    <text evidence="1">The sequence shown here is derived from an EMBL/GenBank/DDBJ whole genome shotgun (WGS) entry which is preliminary data.</text>
</comment>
<evidence type="ECO:0000313" key="1">
    <source>
        <dbReference type="EMBL" id="KKK65266.1"/>
    </source>
</evidence>
<proteinExistence type="predicted"/>
<accession>A0A0F8ZZB9</accession>
<sequence length="69" mass="7983">MIRHYAKRGVSSRLSSYIADRKLTGICEICGHTMKDHDTCEACGILCGPNHYGYLYKYRKHEVCVYCYT</sequence>